<keyword evidence="1" id="KW-0012">Acyltransferase</keyword>
<dbReference type="Proteomes" id="UP001631969">
    <property type="component" value="Unassembled WGS sequence"/>
</dbReference>
<keyword evidence="1" id="KW-0808">Transferase</keyword>
<accession>A0ACC7NTQ5</accession>
<protein>
    <submittedName>
        <fullName evidence="1">Acyltransferase domain-containing protein</fullName>
    </submittedName>
</protein>
<evidence type="ECO:0000313" key="2">
    <source>
        <dbReference type="Proteomes" id="UP001631969"/>
    </source>
</evidence>
<comment type="caution">
    <text evidence="1">The sequence shown here is derived from an EMBL/GenBank/DDBJ whole genome shotgun (WGS) entry which is preliminary data.</text>
</comment>
<organism evidence="1 2">
    <name type="scientific">Paenibacillus mesotrionivorans</name>
    <dbReference type="NCBI Taxonomy" id="3160968"/>
    <lineage>
        <taxon>Bacteria</taxon>
        <taxon>Bacillati</taxon>
        <taxon>Bacillota</taxon>
        <taxon>Bacilli</taxon>
        <taxon>Bacillales</taxon>
        <taxon>Paenibacillaceae</taxon>
        <taxon>Paenibacillus</taxon>
    </lineage>
</organism>
<dbReference type="EMBL" id="JBJURJ010000003">
    <property type="protein sequence ID" value="MFM9327840.1"/>
    <property type="molecule type" value="Genomic_DNA"/>
</dbReference>
<evidence type="ECO:0000313" key="1">
    <source>
        <dbReference type="EMBL" id="MFM9327840.1"/>
    </source>
</evidence>
<gene>
    <name evidence="1" type="ORF">ACI1P1_05930</name>
</gene>
<sequence length="365" mass="41126">MTGLARYITDRGLLAGMERVARKTADCGWLAALAEELLDLLYGEGGEPQFWAMYTRRRAELEQALGEDADCYLAYVYGLGFPRLAAIYRDRGYPRQVLADTLCDFDLRAKNYRELHGGRAGIDDYRWLTRHMTATVFRLGRLQFVYSKPFVYGSRIYRKLRDGSLTAVAEAGLAVDGQGFVAAEGEFVTELREAVDGTVTANLIGPGGNILTGKVSLPAGDYACVVRDGEPVIDIHIPADGSRMSPQDAALSMRMAWAFAQRYFPETRYRGFVCSSWLLSTEVEEILPEDANLVRFSRLFTRCAGQKREHELIYSWIFGMGKNKKDFRLHEPSTTMQKGARRLLEEGRWFTSRNGFIPADRITDS</sequence>
<proteinExistence type="predicted"/>
<reference evidence="1" key="1">
    <citation type="submission" date="2024-12" db="EMBL/GenBank/DDBJ databases">
        <authorList>
            <person name="Wu N."/>
        </authorList>
    </citation>
    <scope>NUCLEOTIDE SEQUENCE</scope>
    <source>
        <strain evidence="1">P15</strain>
    </source>
</reference>
<keyword evidence="2" id="KW-1185">Reference proteome</keyword>
<name>A0ACC7NTQ5_9BACL</name>